<accession>A0AAV8YXU1</accession>
<feature type="chain" id="PRO_5043888690" description="TNFR-Cys domain-containing protein" evidence="2">
    <location>
        <begin position="31"/>
        <end position="193"/>
    </location>
</feature>
<evidence type="ECO:0000256" key="1">
    <source>
        <dbReference type="PROSITE-ProRule" id="PRU00206"/>
    </source>
</evidence>
<feature type="disulfide bond" evidence="1">
    <location>
        <begin position="49"/>
        <end position="62"/>
    </location>
</feature>
<feature type="signal peptide" evidence="2">
    <location>
        <begin position="1"/>
        <end position="30"/>
    </location>
</feature>
<keyword evidence="2" id="KW-0732">Signal</keyword>
<dbReference type="InterPro" id="IPR001368">
    <property type="entry name" value="TNFR/NGFR_Cys_rich_reg"/>
</dbReference>
<dbReference type="PROSITE" id="PS50050">
    <property type="entry name" value="TNFR_NGFR_2"/>
    <property type="match status" value="1"/>
</dbReference>
<feature type="repeat" description="TNFR-Cys" evidence="1">
    <location>
        <begin position="32"/>
        <end position="70"/>
    </location>
</feature>
<dbReference type="EMBL" id="JAPWTK010000032">
    <property type="protein sequence ID" value="KAJ8956164.1"/>
    <property type="molecule type" value="Genomic_DNA"/>
</dbReference>
<organism evidence="4 5">
    <name type="scientific">Aromia moschata</name>
    <dbReference type="NCBI Taxonomy" id="1265417"/>
    <lineage>
        <taxon>Eukaryota</taxon>
        <taxon>Metazoa</taxon>
        <taxon>Ecdysozoa</taxon>
        <taxon>Arthropoda</taxon>
        <taxon>Hexapoda</taxon>
        <taxon>Insecta</taxon>
        <taxon>Pterygota</taxon>
        <taxon>Neoptera</taxon>
        <taxon>Endopterygota</taxon>
        <taxon>Coleoptera</taxon>
        <taxon>Polyphaga</taxon>
        <taxon>Cucujiformia</taxon>
        <taxon>Chrysomeloidea</taxon>
        <taxon>Cerambycidae</taxon>
        <taxon>Cerambycinae</taxon>
        <taxon>Callichromatini</taxon>
        <taxon>Aromia</taxon>
    </lineage>
</organism>
<keyword evidence="1" id="KW-1015">Disulfide bond</keyword>
<dbReference type="AlphaFoldDB" id="A0AAV8YXU1"/>
<feature type="non-terminal residue" evidence="4">
    <location>
        <position position="1"/>
    </location>
</feature>
<dbReference type="Gene3D" id="2.10.50.10">
    <property type="entry name" value="Tumor Necrosis Factor Receptor, subunit A, domain 2"/>
    <property type="match status" value="1"/>
</dbReference>
<evidence type="ECO:0000313" key="4">
    <source>
        <dbReference type="EMBL" id="KAJ8956164.1"/>
    </source>
</evidence>
<evidence type="ECO:0000259" key="3">
    <source>
        <dbReference type="PROSITE" id="PS50050"/>
    </source>
</evidence>
<proteinExistence type="predicted"/>
<dbReference type="Pfam" id="PF00020">
    <property type="entry name" value="TNFR_c6"/>
    <property type="match status" value="1"/>
</dbReference>
<reference evidence="4" key="1">
    <citation type="journal article" date="2023" name="Insect Mol. Biol.">
        <title>Genome sequencing provides insights into the evolution of gene families encoding plant cell wall-degrading enzymes in longhorned beetles.</title>
        <authorList>
            <person name="Shin N.R."/>
            <person name="Okamura Y."/>
            <person name="Kirsch R."/>
            <person name="Pauchet Y."/>
        </authorList>
    </citation>
    <scope>NUCLEOTIDE SEQUENCE</scope>
    <source>
        <strain evidence="4">AMC_N1</strain>
    </source>
</reference>
<comment type="caution">
    <text evidence="4">The sequence shown here is derived from an EMBL/GenBank/DDBJ whole genome shotgun (WGS) entry which is preliminary data.</text>
</comment>
<sequence length="193" mass="21452">FTISVVLLQVLASTYTSLLVFSSLTSLTSSSFCPEKQYLHSKLQECLNCTDCKDGTVVLRPCEIHRDTHCGPISELLKTMDTGNPHRHRHNNYHRKHRGEHDGDDLWQTASADDAIRDNAAEEQMAALEVASSDVPFSSAETLVWDWQAMALTSAVFACILFFSSDNPLLPAPGEAVEEAEGKFRSCPKDFNF</sequence>
<feature type="domain" description="TNFR-Cys" evidence="3">
    <location>
        <begin position="32"/>
        <end position="70"/>
    </location>
</feature>
<protein>
    <recommendedName>
        <fullName evidence="3">TNFR-Cys domain-containing protein</fullName>
    </recommendedName>
</protein>
<dbReference type="PROSITE" id="PS00652">
    <property type="entry name" value="TNFR_NGFR_1"/>
    <property type="match status" value="1"/>
</dbReference>
<name>A0AAV8YXU1_9CUCU</name>
<evidence type="ECO:0000256" key="2">
    <source>
        <dbReference type="SAM" id="SignalP"/>
    </source>
</evidence>
<feature type="disulfide bond" evidence="1">
    <location>
        <begin position="52"/>
        <end position="70"/>
    </location>
</feature>
<gene>
    <name evidence="4" type="ORF">NQ318_020715</name>
</gene>
<keyword evidence="5" id="KW-1185">Reference proteome</keyword>
<dbReference type="Proteomes" id="UP001162162">
    <property type="component" value="Unassembled WGS sequence"/>
</dbReference>
<evidence type="ECO:0000313" key="5">
    <source>
        <dbReference type="Proteomes" id="UP001162162"/>
    </source>
</evidence>
<dbReference type="SMART" id="SM00208">
    <property type="entry name" value="TNFR"/>
    <property type="match status" value="1"/>
</dbReference>
<comment type="caution">
    <text evidence="1">Lacks conserved residue(s) required for the propagation of feature annotation.</text>
</comment>